<feature type="repeat" description="WD" evidence="1">
    <location>
        <begin position="347"/>
        <end position="381"/>
    </location>
</feature>
<reference evidence="5" key="1">
    <citation type="submission" date="2021-01" db="EMBL/GenBank/DDBJ databases">
        <authorList>
            <consortium name="Genoscope - CEA"/>
            <person name="William W."/>
        </authorList>
    </citation>
    <scope>NUCLEOTIDE SEQUENCE</scope>
</reference>
<dbReference type="InterPro" id="IPR050865">
    <property type="entry name" value="BEACH_Domain"/>
</dbReference>
<dbReference type="Proteomes" id="UP000692954">
    <property type="component" value="Unassembled WGS sequence"/>
</dbReference>
<dbReference type="PANTHER" id="PTHR13743">
    <property type="entry name" value="BEIGE/BEACH-RELATED"/>
    <property type="match status" value="1"/>
</dbReference>
<dbReference type="PROSITE" id="PS50082">
    <property type="entry name" value="WD_REPEATS_2"/>
    <property type="match status" value="1"/>
</dbReference>
<evidence type="ECO:0000256" key="1">
    <source>
        <dbReference type="PROSITE-ProRule" id="PRU00221"/>
    </source>
</evidence>
<organism evidence="5 6">
    <name type="scientific">Paramecium sonneborni</name>
    <dbReference type="NCBI Taxonomy" id="65129"/>
    <lineage>
        <taxon>Eukaryota</taxon>
        <taxon>Sar</taxon>
        <taxon>Alveolata</taxon>
        <taxon>Ciliophora</taxon>
        <taxon>Intramacronucleata</taxon>
        <taxon>Oligohymenophorea</taxon>
        <taxon>Peniculida</taxon>
        <taxon>Parameciidae</taxon>
        <taxon>Paramecium</taxon>
    </lineage>
</organism>
<accession>A0A8S1RP38</accession>
<dbReference type="AlphaFoldDB" id="A0A8S1RP38"/>
<keyword evidence="1" id="KW-0853">WD repeat</keyword>
<keyword evidence="3" id="KW-0812">Transmembrane</keyword>
<keyword evidence="3" id="KW-0472">Membrane</keyword>
<dbReference type="PROSITE" id="PS50197">
    <property type="entry name" value="BEACH"/>
    <property type="match status" value="1"/>
</dbReference>
<dbReference type="InterPro" id="IPR001680">
    <property type="entry name" value="WD40_rpt"/>
</dbReference>
<evidence type="ECO:0000259" key="4">
    <source>
        <dbReference type="PROSITE" id="PS50197"/>
    </source>
</evidence>
<evidence type="ECO:0000313" key="5">
    <source>
        <dbReference type="EMBL" id="CAD8129157.1"/>
    </source>
</evidence>
<dbReference type="PANTHER" id="PTHR13743:SF112">
    <property type="entry name" value="BEACH DOMAIN-CONTAINING PROTEIN"/>
    <property type="match status" value="1"/>
</dbReference>
<comment type="caution">
    <text evidence="5">The sequence shown here is derived from an EMBL/GenBank/DDBJ whole genome shotgun (WGS) entry which is preliminary data.</text>
</comment>
<evidence type="ECO:0000256" key="2">
    <source>
        <dbReference type="SAM" id="MobiDB-lite"/>
    </source>
</evidence>
<feature type="region of interest" description="Disordered" evidence="2">
    <location>
        <begin position="569"/>
        <end position="596"/>
    </location>
</feature>
<feature type="transmembrane region" description="Helical" evidence="3">
    <location>
        <begin position="80"/>
        <end position="97"/>
    </location>
</feature>
<name>A0A8S1RP38_9CILI</name>
<feature type="domain" description="BEACH" evidence="4">
    <location>
        <begin position="1"/>
        <end position="237"/>
    </location>
</feature>
<keyword evidence="3" id="KW-1133">Transmembrane helix</keyword>
<feature type="compositionally biased region" description="Basic and acidic residues" evidence="2">
    <location>
        <begin position="571"/>
        <end position="596"/>
    </location>
</feature>
<protein>
    <recommendedName>
        <fullName evidence="4">BEACH domain-containing protein</fullName>
    </recommendedName>
</protein>
<gene>
    <name evidence="5" type="ORF">PSON_ATCC_30995.1.T2090006</name>
</gene>
<dbReference type="Pfam" id="PF02138">
    <property type="entry name" value="Beach"/>
    <property type="match status" value="1"/>
</dbReference>
<evidence type="ECO:0000313" key="6">
    <source>
        <dbReference type="Proteomes" id="UP000692954"/>
    </source>
</evidence>
<feature type="transmembrane region" description="Helical" evidence="3">
    <location>
        <begin position="187"/>
        <end position="212"/>
    </location>
</feature>
<evidence type="ECO:0000256" key="3">
    <source>
        <dbReference type="SAM" id="Phobius"/>
    </source>
</evidence>
<dbReference type="InterPro" id="IPR000409">
    <property type="entry name" value="BEACH_dom"/>
</dbReference>
<dbReference type="SMART" id="SM01026">
    <property type="entry name" value="Beach"/>
    <property type="match status" value="1"/>
</dbReference>
<proteinExistence type="predicted"/>
<sequence>MKLMFLYILKVNLEQCKKQWKHWVTIQEQRIILKNLNNLNKVVRFLHFIMDHIIHHQLLLLNFLLDQNHLQQQQKRFKEINLIFLIVYFILLQKVFVVQQNDVRELIPEMFCLSEMFLNLQNLQFGKTQNGILVNNVSLPKWANNNLQRFVTGQRNALESEEIQKNLTEWIDLIFGYKQRSKQAEKFLIFTFILSCQFWNYSFITIFQITYWKINQLRSSFCFQFLRIKSYRPQNKKKVPNTMKSIIDFQQASNRVIVKIKWTSDVRLLCIRKEGKIYYLKWTSQIDVQPNKSPFQCGLEKQFNFEKPQTEFLIFGIYQPNYHLTHYYYHLGKLIIIGDNNQIIDIYQIHTNTITTLASDKKESMIISGDKSGHVILWKVDKLNAKCMYFDHQNQINCIHVSISMKLFANGYIYLYNLYNGQFMRSFLHRNKNTILMSNRPIFCIVFYSTYNHQVYSYSIHGFLLEVQKEHSFSLIDCQIMRNNLFQDIMIYGTEMMRTLQLIEDRYYQDQKEEDVSHKEYQDTCTVDLQNLNQNIKVSDNERIKLEARLEGEIYPKREILQKLFTQKQSGHKEFKGESNELDQQRDEENEEHQHKIHEHEDVISILMQTRTLFSENLQTQDNSFIQLNNNGIELPQKHLGASIKRARKFTYRTSWSKMFKALATITSRVHQLQDSAQVENVILLRLSSGLYGS</sequence>
<keyword evidence="6" id="KW-1185">Reference proteome</keyword>
<dbReference type="EMBL" id="CAJJDN010000209">
    <property type="protein sequence ID" value="CAD8129157.1"/>
    <property type="molecule type" value="Genomic_DNA"/>
</dbReference>
<dbReference type="OrthoDB" id="313252at2759"/>